<keyword evidence="1 4" id="KW-0808">Transferase</keyword>
<dbReference type="CDD" id="cd04301">
    <property type="entry name" value="NAT_SF"/>
    <property type="match status" value="1"/>
</dbReference>
<dbReference type="InterPro" id="IPR050680">
    <property type="entry name" value="YpeA/RimI_acetyltransf"/>
</dbReference>
<reference evidence="4 5" key="1">
    <citation type="submission" date="2021-09" db="EMBL/GenBank/DDBJ databases">
        <title>The complete genome sequence of a new microorganism.</title>
        <authorList>
            <person name="Zi Z."/>
        </authorList>
    </citation>
    <scope>NUCLEOTIDE SEQUENCE [LARGE SCALE GENOMIC DNA]</scope>
    <source>
        <strain evidence="4 5">WGZ8</strain>
    </source>
</reference>
<dbReference type="InterPro" id="IPR016181">
    <property type="entry name" value="Acyl_CoA_acyltransferase"/>
</dbReference>
<dbReference type="PROSITE" id="PS51186">
    <property type="entry name" value="GNAT"/>
    <property type="match status" value="1"/>
</dbReference>
<dbReference type="EMBL" id="JAIRBM010000008">
    <property type="protein sequence ID" value="MBZ6077076.1"/>
    <property type="molecule type" value="Genomic_DNA"/>
</dbReference>
<gene>
    <name evidence="4" type="ORF">K9B37_12390</name>
</gene>
<dbReference type="Proteomes" id="UP000704176">
    <property type="component" value="Unassembled WGS sequence"/>
</dbReference>
<proteinExistence type="predicted"/>
<dbReference type="Pfam" id="PF00583">
    <property type="entry name" value="Acetyltransf_1"/>
    <property type="match status" value="1"/>
</dbReference>
<dbReference type="Gene3D" id="3.40.630.30">
    <property type="match status" value="1"/>
</dbReference>
<feature type="domain" description="N-acetyltransferase" evidence="3">
    <location>
        <begin position="13"/>
        <end position="161"/>
    </location>
</feature>
<dbReference type="InterPro" id="IPR000182">
    <property type="entry name" value="GNAT_dom"/>
</dbReference>
<dbReference type="PANTHER" id="PTHR43420:SF12">
    <property type="entry name" value="N-ACETYLTRANSFERASE DOMAIN-CONTAINING PROTEIN"/>
    <property type="match status" value="1"/>
</dbReference>
<keyword evidence="2 4" id="KW-0012">Acyltransferase</keyword>
<comment type="caution">
    <text evidence="4">The sequence shown here is derived from an EMBL/GenBank/DDBJ whole genome shotgun (WGS) entry which is preliminary data.</text>
</comment>
<evidence type="ECO:0000256" key="1">
    <source>
        <dbReference type="ARBA" id="ARBA00022679"/>
    </source>
</evidence>
<organism evidence="4 5">
    <name type="scientific">Microvirga puerhi</name>
    <dbReference type="NCBI Taxonomy" id="2876078"/>
    <lineage>
        <taxon>Bacteria</taxon>
        <taxon>Pseudomonadati</taxon>
        <taxon>Pseudomonadota</taxon>
        <taxon>Alphaproteobacteria</taxon>
        <taxon>Hyphomicrobiales</taxon>
        <taxon>Methylobacteriaceae</taxon>
        <taxon>Microvirga</taxon>
    </lineage>
</organism>
<keyword evidence="5" id="KW-1185">Reference proteome</keyword>
<dbReference type="GO" id="GO:0016746">
    <property type="term" value="F:acyltransferase activity"/>
    <property type="evidence" value="ECO:0007669"/>
    <property type="project" value="UniProtKB-KW"/>
</dbReference>
<dbReference type="SUPFAM" id="SSF55729">
    <property type="entry name" value="Acyl-CoA N-acyltransferases (Nat)"/>
    <property type="match status" value="1"/>
</dbReference>
<evidence type="ECO:0000313" key="4">
    <source>
        <dbReference type="EMBL" id="MBZ6077076.1"/>
    </source>
</evidence>
<name>A0ABS7VNH3_9HYPH</name>
<dbReference type="EC" id="2.3.1.-" evidence="4"/>
<dbReference type="RefSeq" id="WP_224313392.1">
    <property type="nucleotide sequence ID" value="NZ_JAIRBM010000008.1"/>
</dbReference>
<dbReference type="PANTHER" id="PTHR43420">
    <property type="entry name" value="ACETYLTRANSFERASE"/>
    <property type="match status" value="1"/>
</dbReference>
<evidence type="ECO:0000259" key="3">
    <source>
        <dbReference type="PROSITE" id="PS51186"/>
    </source>
</evidence>
<evidence type="ECO:0000313" key="5">
    <source>
        <dbReference type="Proteomes" id="UP000704176"/>
    </source>
</evidence>
<accession>A0ABS7VNH3</accession>
<protein>
    <submittedName>
        <fullName evidence="4">GNAT family N-acetyltransferase</fullName>
        <ecNumber evidence="4">2.3.1.-</ecNumber>
    </submittedName>
</protein>
<evidence type="ECO:0000256" key="2">
    <source>
        <dbReference type="ARBA" id="ARBA00023315"/>
    </source>
</evidence>
<sequence>MSVLNRFLRPPGIRIAPIGTETAARLAAIHASAFARPWSSVEFARLLGERGHLADGLFIGRSAQPSGFVLSRLIVDEAEILTLAIAPIERGKGYSGRLLQAHLENLSRSGVRHLHLEVEDGNAPALALYRRFGFREVGRRPGYYLKADGARVAALTMVLDL</sequence>